<dbReference type="GO" id="GO:0005506">
    <property type="term" value="F:iron ion binding"/>
    <property type="evidence" value="ECO:0007669"/>
    <property type="project" value="InterPro"/>
</dbReference>
<dbReference type="PIRSF" id="PIRSF037432">
    <property type="entry name" value="STHK_NreB"/>
    <property type="match status" value="1"/>
</dbReference>
<dbReference type="PANTHER" id="PTHR24421">
    <property type="entry name" value="NITRATE/NITRITE SENSOR PROTEIN NARX-RELATED"/>
    <property type="match status" value="1"/>
</dbReference>
<dbReference type="Gene3D" id="1.20.5.1930">
    <property type="match status" value="1"/>
</dbReference>
<comment type="PTM">
    <text evidence="9">Autophosphorylated.</text>
</comment>
<keyword evidence="3 8" id="KW-0808">Transferase</keyword>
<dbReference type="Gene3D" id="3.30.565.10">
    <property type="entry name" value="Histidine kinase-like ATPase, C-terminal domain"/>
    <property type="match status" value="1"/>
</dbReference>
<dbReference type="Pfam" id="PF02518">
    <property type="entry name" value="HATPase_c"/>
    <property type="match status" value="1"/>
</dbReference>
<dbReference type="InterPro" id="IPR017203">
    <property type="entry name" value="Sig_transdc_His_kinase_NreB"/>
</dbReference>
<dbReference type="SUPFAM" id="SSF55874">
    <property type="entry name" value="ATPase domain of HSP90 chaperone/DNA topoisomerase II/histidine kinase"/>
    <property type="match status" value="1"/>
</dbReference>
<evidence type="ECO:0000256" key="4">
    <source>
        <dbReference type="ARBA" id="ARBA00022741"/>
    </source>
</evidence>
<dbReference type="PANTHER" id="PTHR24421:SF10">
    <property type="entry name" value="NITRATE_NITRITE SENSOR PROTEIN NARQ"/>
    <property type="match status" value="1"/>
</dbReference>
<dbReference type="AlphaFoldDB" id="A0A0U5BEM3"/>
<dbReference type="GO" id="GO:0046983">
    <property type="term" value="F:protein dimerization activity"/>
    <property type="evidence" value="ECO:0007669"/>
    <property type="project" value="InterPro"/>
</dbReference>
<dbReference type="Gene3D" id="3.30.450.20">
    <property type="entry name" value="PAS domain"/>
    <property type="match status" value="1"/>
</dbReference>
<gene>
    <name evidence="10" type="primary">nreB_1</name>
    <name evidence="10" type="ORF">CB4_03330</name>
</gene>
<dbReference type="InterPro" id="IPR035965">
    <property type="entry name" value="PAS-like_dom_sf"/>
</dbReference>
<dbReference type="InterPro" id="IPR000014">
    <property type="entry name" value="PAS"/>
</dbReference>
<organism evidence="10 11">
    <name type="scientific">Aneurinibacillus soli</name>
    <dbReference type="NCBI Taxonomy" id="1500254"/>
    <lineage>
        <taxon>Bacteria</taxon>
        <taxon>Bacillati</taxon>
        <taxon>Bacillota</taxon>
        <taxon>Bacilli</taxon>
        <taxon>Bacillales</taxon>
        <taxon>Paenibacillaceae</taxon>
        <taxon>Aneurinibacillus group</taxon>
        <taxon>Aneurinibacillus</taxon>
    </lineage>
</organism>
<keyword evidence="2 9" id="KW-0597">Phosphoprotein</keyword>
<proteinExistence type="predicted"/>
<dbReference type="GO" id="GO:0005737">
    <property type="term" value="C:cytoplasm"/>
    <property type="evidence" value="ECO:0007669"/>
    <property type="project" value="InterPro"/>
</dbReference>
<dbReference type="NCBIfam" id="TIGR00229">
    <property type="entry name" value="sensory_box"/>
    <property type="match status" value="1"/>
</dbReference>
<dbReference type="InterPro" id="IPR005467">
    <property type="entry name" value="His_kinase_dom"/>
</dbReference>
<accession>A0A0U5BEM3</accession>
<evidence type="ECO:0000256" key="5">
    <source>
        <dbReference type="ARBA" id="ARBA00022777"/>
    </source>
</evidence>
<evidence type="ECO:0000313" key="10">
    <source>
        <dbReference type="EMBL" id="BAU29149.1"/>
    </source>
</evidence>
<keyword evidence="6 8" id="KW-0067">ATP-binding</keyword>
<dbReference type="GO" id="GO:0005524">
    <property type="term" value="F:ATP binding"/>
    <property type="evidence" value="ECO:0007669"/>
    <property type="project" value="UniProtKB-KW"/>
</dbReference>
<dbReference type="GO" id="GO:0000155">
    <property type="term" value="F:phosphorelay sensor kinase activity"/>
    <property type="evidence" value="ECO:0007669"/>
    <property type="project" value="InterPro"/>
</dbReference>
<dbReference type="InterPro" id="IPR050482">
    <property type="entry name" value="Sensor_HK_TwoCompSys"/>
</dbReference>
<dbReference type="Proteomes" id="UP000217696">
    <property type="component" value="Chromosome"/>
</dbReference>
<evidence type="ECO:0000256" key="9">
    <source>
        <dbReference type="PIRSR" id="PIRSR037432-51"/>
    </source>
</evidence>
<dbReference type="CDD" id="cd16917">
    <property type="entry name" value="HATPase_UhpB-NarQ-NarX-like"/>
    <property type="match status" value="1"/>
</dbReference>
<evidence type="ECO:0000313" key="11">
    <source>
        <dbReference type="Proteomes" id="UP000217696"/>
    </source>
</evidence>
<keyword evidence="11" id="KW-1185">Reference proteome</keyword>
<dbReference type="InterPro" id="IPR011712">
    <property type="entry name" value="Sig_transdc_His_kin_sub3_dim/P"/>
</dbReference>
<evidence type="ECO:0000256" key="7">
    <source>
        <dbReference type="ARBA" id="ARBA00023012"/>
    </source>
</evidence>
<dbReference type="GO" id="GO:0016020">
    <property type="term" value="C:membrane"/>
    <property type="evidence" value="ECO:0007669"/>
    <property type="project" value="InterPro"/>
</dbReference>
<evidence type="ECO:0000256" key="1">
    <source>
        <dbReference type="ARBA" id="ARBA00000085"/>
    </source>
</evidence>
<evidence type="ECO:0000256" key="3">
    <source>
        <dbReference type="ARBA" id="ARBA00022679"/>
    </source>
</evidence>
<keyword evidence="5 8" id="KW-0418">Kinase</keyword>
<dbReference type="KEGG" id="asoc:CB4_03330"/>
<evidence type="ECO:0000256" key="6">
    <source>
        <dbReference type="ARBA" id="ARBA00022840"/>
    </source>
</evidence>
<dbReference type="OrthoDB" id="9760839at2"/>
<protein>
    <recommendedName>
        <fullName evidence="8">Sensor histidine kinase</fullName>
        <ecNumber evidence="8">2.7.13.3</ecNumber>
    </recommendedName>
</protein>
<evidence type="ECO:0000256" key="8">
    <source>
        <dbReference type="PIRNR" id="PIRNR037432"/>
    </source>
</evidence>
<reference evidence="10 11" key="1">
    <citation type="submission" date="2015-12" db="EMBL/GenBank/DDBJ databases">
        <title>Genome sequence of Aneurinibacillus soli.</title>
        <authorList>
            <person name="Lee J.S."/>
            <person name="Lee K.C."/>
            <person name="Kim K.K."/>
            <person name="Lee B.W."/>
        </authorList>
    </citation>
    <scope>NUCLEOTIDE SEQUENCE [LARGE SCALE GENOMIC DNA]</scope>
    <source>
        <strain evidence="10 11">CB4</strain>
    </source>
</reference>
<dbReference type="SMART" id="SM00387">
    <property type="entry name" value="HATPase_c"/>
    <property type="match status" value="1"/>
</dbReference>
<sequence length="342" mass="38230">MLEQEFFQHLTDGVVIMDKQRIIQEMNPAAVRLTGWHIGDQAPYCTFCQKRDIQSGEQRCLLMGHNPPPYFESEMPTMYGETIPVSFSTTDLSGAPDEEGKTVLMLRDLSQKKKEDEIRMAKLLARQTIEAQETERKRIALELHDGVGQSLFSVSMALQVLASQTEPSTASFITGTLPVLQDAMQEVKRLSADLRPPALDMLGLNAALTSLIRRIEQHFPLTVTLHSNVDSDTRFTPQLELNVYRIIQEALHNIAKHAHSPEAVVEVVYDLEANMLTVTITDHGTGFDTEMVHRKGGLGLRHMTERTLLLDGTIRVLSVPDGGTTIHISIPCDNKETLYADN</sequence>
<dbReference type="InterPro" id="IPR036890">
    <property type="entry name" value="HATPase_C_sf"/>
</dbReference>
<keyword evidence="4 8" id="KW-0547">Nucleotide-binding</keyword>
<feature type="modified residue" description="Phosphohistidine; by autocatalysis" evidence="9">
    <location>
        <position position="144"/>
    </location>
</feature>
<dbReference type="InterPro" id="IPR003594">
    <property type="entry name" value="HATPase_dom"/>
</dbReference>
<dbReference type="Pfam" id="PF13188">
    <property type="entry name" value="PAS_8"/>
    <property type="match status" value="1"/>
</dbReference>
<dbReference type="SUPFAM" id="SSF55785">
    <property type="entry name" value="PYP-like sensor domain (PAS domain)"/>
    <property type="match status" value="1"/>
</dbReference>
<dbReference type="RefSeq" id="WP_096466853.1">
    <property type="nucleotide sequence ID" value="NZ_AP017312.1"/>
</dbReference>
<evidence type="ECO:0000256" key="2">
    <source>
        <dbReference type="ARBA" id="ARBA00022553"/>
    </source>
</evidence>
<name>A0A0U5BEM3_9BACL</name>
<dbReference type="EC" id="2.7.13.3" evidence="8"/>
<dbReference type="PROSITE" id="PS50109">
    <property type="entry name" value="HIS_KIN"/>
    <property type="match status" value="1"/>
</dbReference>
<keyword evidence="7 8" id="KW-0902">Two-component regulatory system</keyword>
<dbReference type="EMBL" id="AP017312">
    <property type="protein sequence ID" value="BAU29149.1"/>
    <property type="molecule type" value="Genomic_DNA"/>
</dbReference>
<dbReference type="Pfam" id="PF07730">
    <property type="entry name" value="HisKA_3"/>
    <property type="match status" value="1"/>
</dbReference>
<comment type="catalytic activity">
    <reaction evidence="1 8">
        <text>ATP + protein L-histidine = ADP + protein N-phospho-L-histidine.</text>
        <dbReference type="EC" id="2.7.13.3"/>
    </reaction>
</comment>